<protein>
    <submittedName>
        <fullName evidence="1">Uncharacterized protein</fullName>
    </submittedName>
</protein>
<gene>
    <name evidence="1" type="ORF">kac65v151_gp201</name>
</gene>
<dbReference type="Proteomes" id="UP000305794">
    <property type="component" value="Segment"/>
</dbReference>
<sequence length="67" mass="7563">MIKTWFYFLEVSSNEVSWQICKRAAPKLLKLSALPVFQETGHQETMIKLAEAMAIAAVSKKPLLVNI</sequence>
<organism evidence="1 2">
    <name type="scientific">Nodularia phage vB_NspS-kac65v151</name>
    <dbReference type="NCBI Taxonomy" id="2557579"/>
    <lineage>
        <taxon>Viruses</taxon>
        <taxon>Duplodnaviria</taxon>
        <taxon>Heunggongvirae</taxon>
        <taxon>Uroviricota</taxon>
        <taxon>Caudoviricetes</taxon>
        <taxon>Ravarandavirus</taxon>
        <taxon>Ravarandavirus kac65v151</taxon>
    </lineage>
</organism>
<dbReference type="EMBL" id="MK605242">
    <property type="protein sequence ID" value="QBQ73231.1"/>
    <property type="molecule type" value="Genomic_DNA"/>
</dbReference>
<proteinExistence type="predicted"/>
<evidence type="ECO:0000313" key="2">
    <source>
        <dbReference type="Proteomes" id="UP000305794"/>
    </source>
</evidence>
<accession>A0A482MH32</accession>
<reference evidence="1 2" key="1">
    <citation type="submission" date="2019-03" db="EMBL/GenBank/DDBJ databases">
        <title>Diversity and diversification of Nodularia spumigena cyanophages in the Baltic Sea.</title>
        <authorList>
            <person name="Sulcius S."/>
            <person name="Holmfeldt K."/>
            <person name="Simoliunas E."/>
        </authorList>
    </citation>
    <scope>NUCLEOTIDE SEQUENCE [LARGE SCALE GENOMIC DNA]</scope>
</reference>
<name>A0A482MH32_9CAUD</name>
<evidence type="ECO:0000313" key="1">
    <source>
        <dbReference type="EMBL" id="QBQ73231.1"/>
    </source>
</evidence>
<keyword evidence="2" id="KW-1185">Reference proteome</keyword>